<keyword evidence="1" id="KW-0732">Signal</keyword>
<dbReference type="OrthoDB" id="10037376at2759"/>
<evidence type="ECO:0000256" key="2">
    <source>
        <dbReference type="SAM" id="MobiDB-lite"/>
    </source>
</evidence>
<comment type="caution">
    <text evidence="3">The sequence shown here is derived from an EMBL/GenBank/DDBJ whole genome shotgun (WGS) entry which is preliminary data.</text>
</comment>
<dbReference type="InterPro" id="IPR050966">
    <property type="entry name" value="Glutamyl_endopeptidase"/>
</dbReference>
<dbReference type="GeneID" id="34582031"/>
<organism evidence="3 4">
    <name type="scientific">Penicillium arizonense</name>
    <dbReference type="NCBI Taxonomy" id="1835702"/>
    <lineage>
        <taxon>Eukaryota</taxon>
        <taxon>Fungi</taxon>
        <taxon>Dikarya</taxon>
        <taxon>Ascomycota</taxon>
        <taxon>Pezizomycotina</taxon>
        <taxon>Eurotiomycetes</taxon>
        <taxon>Eurotiomycetidae</taxon>
        <taxon>Eurotiales</taxon>
        <taxon>Aspergillaceae</taxon>
        <taxon>Penicillium</taxon>
    </lineage>
</organism>
<proteinExistence type="predicted"/>
<dbReference type="SUPFAM" id="SSF50494">
    <property type="entry name" value="Trypsin-like serine proteases"/>
    <property type="match status" value="1"/>
</dbReference>
<dbReference type="InterPro" id="IPR043504">
    <property type="entry name" value="Peptidase_S1_PA_chymotrypsin"/>
</dbReference>
<sequence>MEAPIETKVLAKQPPFKTEGTEQRIQVPVLDIALDDDNKPNLLHENGRLRVAVDVGADGLNVTSPFPSPTPVPLDVDLVAKSHPDVKELDGLVPPGSQCSFTPTEAPSTHVNLDGSKKSKDVDPNGIIFDRDDRTLFQDTKYPWRTVGKVRTAGGWGSGAMIGSRLVLTASSIINWNSDGRGNVGWVTFTPGYYDGRGPWGEFAASKVVYYEKVSGNLTDLETAFDYVILVLAQPIGNTIGYVGAQLYQSPWNNLPSWQCVGYGQDRARGERPLYQGGAIISSVQPFTLNGNSGYVLGHFNDFTPGEGGAPAWGYFKDDPSRPRVVGVGSTIGSTAVERPTGSTNRDNEYAGGPALNKLILEARANYP</sequence>
<accession>A0A1F5L2B8</accession>
<evidence type="ECO:0000313" key="3">
    <source>
        <dbReference type="EMBL" id="OGE47388.1"/>
    </source>
</evidence>
<dbReference type="InterPro" id="IPR009003">
    <property type="entry name" value="Peptidase_S1_PA"/>
</dbReference>
<keyword evidence="4" id="KW-1185">Reference proteome</keyword>
<dbReference type="AlphaFoldDB" id="A0A1F5L2B8"/>
<dbReference type="EMBL" id="LXJU01000046">
    <property type="protein sequence ID" value="OGE47388.1"/>
    <property type="molecule type" value="Genomic_DNA"/>
</dbReference>
<dbReference type="PANTHER" id="PTHR15462">
    <property type="entry name" value="SERINE PROTEASE"/>
    <property type="match status" value="1"/>
</dbReference>
<dbReference type="PANTHER" id="PTHR15462:SF8">
    <property type="entry name" value="SERINE PROTEASE"/>
    <property type="match status" value="1"/>
</dbReference>
<name>A0A1F5L2B8_PENAI</name>
<evidence type="ECO:0000256" key="1">
    <source>
        <dbReference type="ARBA" id="ARBA00022729"/>
    </source>
</evidence>
<dbReference type="Gene3D" id="2.40.10.10">
    <property type="entry name" value="Trypsin-like serine proteases"/>
    <property type="match status" value="2"/>
</dbReference>
<dbReference type="Proteomes" id="UP000177622">
    <property type="component" value="Unassembled WGS sequence"/>
</dbReference>
<dbReference type="RefSeq" id="XP_022482847.1">
    <property type="nucleotide sequence ID" value="XM_022637297.1"/>
</dbReference>
<feature type="region of interest" description="Disordered" evidence="2">
    <location>
        <begin position="1"/>
        <end position="21"/>
    </location>
</feature>
<evidence type="ECO:0000313" key="4">
    <source>
        <dbReference type="Proteomes" id="UP000177622"/>
    </source>
</evidence>
<gene>
    <name evidence="3" type="ORF">PENARI_c046G08165</name>
</gene>
<protein>
    <submittedName>
        <fullName evidence="3">Uncharacterized protein</fullName>
    </submittedName>
</protein>
<reference evidence="3 4" key="1">
    <citation type="journal article" date="2016" name="Sci. Rep.">
        <title>Penicillium arizonense, a new, genome sequenced fungal species, reveals a high chemical diversity in secreted metabolites.</title>
        <authorList>
            <person name="Grijseels S."/>
            <person name="Nielsen J.C."/>
            <person name="Randelovic M."/>
            <person name="Nielsen J."/>
            <person name="Nielsen K.F."/>
            <person name="Workman M."/>
            <person name="Frisvad J.C."/>
        </authorList>
    </citation>
    <scope>NUCLEOTIDE SEQUENCE [LARGE SCALE GENOMIC DNA]</scope>
    <source>
        <strain evidence="3 4">CBS 141311</strain>
    </source>
</reference>